<evidence type="ECO:0000313" key="2">
    <source>
        <dbReference type="Proteomes" id="UP000824120"/>
    </source>
</evidence>
<organism evidence="1 2">
    <name type="scientific">Solanum commersonii</name>
    <name type="common">Commerson's wild potato</name>
    <name type="synonym">Commerson's nightshade</name>
    <dbReference type="NCBI Taxonomy" id="4109"/>
    <lineage>
        <taxon>Eukaryota</taxon>
        <taxon>Viridiplantae</taxon>
        <taxon>Streptophyta</taxon>
        <taxon>Embryophyta</taxon>
        <taxon>Tracheophyta</taxon>
        <taxon>Spermatophyta</taxon>
        <taxon>Magnoliopsida</taxon>
        <taxon>eudicotyledons</taxon>
        <taxon>Gunneridae</taxon>
        <taxon>Pentapetalae</taxon>
        <taxon>asterids</taxon>
        <taxon>lamiids</taxon>
        <taxon>Solanales</taxon>
        <taxon>Solanaceae</taxon>
        <taxon>Solanoideae</taxon>
        <taxon>Solaneae</taxon>
        <taxon>Solanum</taxon>
    </lineage>
</organism>
<comment type="caution">
    <text evidence="1">The sequence shown here is derived from an EMBL/GenBank/DDBJ whole genome shotgun (WGS) entry which is preliminary data.</text>
</comment>
<reference evidence="1 2" key="1">
    <citation type="submission" date="2020-09" db="EMBL/GenBank/DDBJ databases">
        <title>De no assembly of potato wild relative species, Solanum commersonii.</title>
        <authorList>
            <person name="Cho K."/>
        </authorList>
    </citation>
    <scope>NUCLEOTIDE SEQUENCE [LARGE SCALE GENOMIC DNA]</scope>
    <source>
        <strain evidence="1">LZ3.2</strain>
        <tissue evidence="1">Leaf</tissue>
    </source>
</reference>
<dbReference type="Proteomes" id="UP000824120">
    <property type="component" value="Chromosome 11"/>
</dbReference>
<proteinExistence type="predicted"/>
<evidence type="ECO:0008006" key="3">
    <source>
        <dbReference type="Google" id="ProtNLM"/>
    </source>
</evidence>
<dbReference type="EMBL" id="JACXVP010000011">
    <property type="protein sequence ID" value="KAG5577608.1"/>
    <property type="molecule type" value="Genomic_DNA"/>
</dbReference>
<evidence type="ECO:0000313" key="1">
    <source>
        <dbReference type="EMBL" id="KAG5577608.1"/>
    </source>
</evidence>
<sequence length="269" mass="31637">MTSSSKSGTPYLDFWTNAGEAGMEWLTRLFDVIFRTAKTPEEWRWITMVPLYKNKGDIQNCNHYRGIKLLSHTMKVWERMVEMGMRKGVFISENKFRFMPGHLTTEAIHFARRLLEQYKDKKRDLHMDKGGDLEHFLIVTGLHQGSVISPFLYALVTDELRWHIHREASWCMLFAHDTVIDEMRVGVNDRLEGKRKALESKSFMLSTTKTMYLECKFSVKLQVSWVNYPDDDDVTHCIEVGEMEARLYDKNTSPRLNGLLTKWWMAQHC</sequence>
<dbReference type="PANTHER" id="PTHR19446">
    <property type="entry name" value="REVERSE TRANSCRIPTASES"/>
    <property type="match status" value="1"/>
</dbReference>
<accession>A0A9J5WRG9</accession>
<name>A0A9J5WRG9_SOLCO</name>
<dbReference type="OrthoDB" id="1302658at2759"/>
<keyword evidence="2" id="KW-1185">Reference proteome</keyword>
<gene>
    <name evidence="1" type="ORF">H5410_057742</name>
</gene>
<protein>
    <recommendedName>
        <fullName evidence="3">Reverse transcriptase domain-containing protein</fullName>
    </recommendedName>
</protein>
<dbReference type="AlphaFoldDB" id="A0A9J5WRG9"/>